<dbReference type="OrthoDB" id="282898at2759"/>
<dbReference type="EMBL" id="JABAHT010000044">
    <property type="protein sequence ID" value="KAF4668003.1"/>
    <property type="molecule type" value="Genomic_DNA"/>
</dbReference>
<dbReference type="AlphaFoldDB" id="A0A2K8DNT4"/>
<keyword evidence="3" id="KW-0808">Transferase</keyword>
<dbReference type="GO" id="GO:0008168">
    <property type="term" value="F:methyltransferase activity"/>
    <property type="evidence" value="ECO:0007669"/>
    <property type="project" value="UniProtKB-KW"/>
</dbReference>
<protein>
    <submittedName>
        <fullName evidence="3">Lysine-specific histone demethylase 1B</fullName>
    </submittedName>
    <submittedName>
        <fullName evidence="2">Polyamine oxidase</fullName>
        <ecNumber evidence="2">1.5.3.13</ecNumber>
    </submittedName>
</protein>
<gene>
    <name evidence="2" type="primary">PAOX</name>
    <name evidence="4" type="synonym">KDM1B_1</name>
    <name evidence="3" type="synonym">KDM1B_2</name>
    <name evidence="4" type="ORF">FOL46_006839</name>
    <name evidence="3" type="ORF">FOZ61_007302</name>
</gene>
<dbReference type="PANTHER" id="PTHR10742:SF418">
    <property type="entry name" value="AMINE OXIDASE DOMAIN-CONTAINING PROTEIN"/>
    <property type="match status" value="1"/>
</dbReference>
<feature type="domain" description="Amine oxidase" evidence="1">
    <location>
        <begin position="18"/>
        <end position="468"/>
    </location>
</feature>
<organism evidence="2">
    <name type="scientific">Perkinsus olseni</name>
    <name type="common">Perkinsus atlanticus</name>
    <dbReference type="NCBI Taxonomy" id="32597"/>
    <lineage>
        <taxon>Eukaryota</taxon>
        <taxon>Sar</taxon>
        <taxon>Alveolata</taxon>
        <taxon>Perkinsozoa</taxon>
        <taxon>Perkinsea</taxon>
        <taxon>Perkinsida</taxon>
        <taxon>Perkinsidae</taxon>
        <taxon>Perkinsus</taxon>
    </lineage>
</organism>
<dbReference type="SUPFAM" id="SSF51905">
    <property type="entry name" value="FAD/NAD(P)-binding domain"/>
    <property type="match status" value="1"/>
</dbReference>
<dbReference type="Gene3D" id="3.50.50.60">
    <property type="entry name" value="FAD/NAD(P)-binding domain"/>
    <property type="match status" value="1"/>
</dbReference>
<proteinExistence type="evidence at transcript level"/>
<dbReference type="GO" id="GO:0052903">
    <property type="term" value="F:N(1)-acetylpolyamine oxidase (3-acetamidopropanal-forming) activity"/>
    <property type="evidence" value="ECO:0007669"/>
    <property type="project" value="UniProtKB-EC"/>
</dbReference>
<dbReference type="EC" id="1.5.3.13" evidence="2"/>
<name>A0A2K8DNT4_PEROL</name>
<evidence type="ECO:0000313" key="3">
    <source>
        <dbReference type="EMBL" id="KAF4668003.1"/>
    </source>
</evidence>
<dbReference type="EMBL" id="JABANN010000046">
    <property type="protein sequence ID" value="KAF4673614.1"/>
    <property type="molecule type" value="Genomic_DNA"/>
</dbReference>
<dbReference type="Proteomes" id="UP000570595">
    <property type="component" value="Unassembled WGS sequence"/>
</dbReference>
<keyword evidence="2" id="KW-0560">Oxidoreductase</keyword>
<dbReference type="PANTHER" id="PTHR10742">
    <property type="entry name" value="FLAVIN MONOAMINE OXIDASE"/>
    <property type="match status" value="1"/>
</dbReference>
<dbReference type="EMBL" id="KR704817">
    <property type="protein sequence ID" value="AND95727.1"/>
    <property type="molecule type" value="mRNA"/>
</dbReference>
<dbReference type="InterPro" id="IPR036188">
    <property type="entry name" value="FAD/NAD-bd_sf"/>
</dbReference>
<evidence type="ECO:0000259" key="1">
    <source>
        <dbReference type="Pfam" id="PF01593"/>
    </source>
</evidence>
<dbReference type="InterPro" id="IPR002937">
    <property type="entry name" value="Amino_oxidase"/>
</dbReference>
<reference evidence="2" key="2">
    <citation type="journal article" date="2018" name="Genome Biol. Evol.">
        <title>Distribution and Evolution of Peroxisomes in Alveolates (Apicomplexa, Dinoflagellates, Ciliates).</title>
        <authorList>
            <person name="Ludewig-Klingner A.-K."/>
            <person name="Michael V."/>
            <person name="Jarek M."/>
            <person name="Brinkmann H."/>
            <person name="Petersen J."/>
        </authorList>
    </citation>
    <scope>NUCLEOTIDE SEQUENCE</scope>
    <source>
        <strain evidence="2">PRA-181</strain>
    </source>
</reference>
<evidence type="ECO:0000313" key="4">
    <source>
        <dbReference type="EMBL" id="KAF4673614.1"/>
    </source>
</evidence>
<dbReference type="SUPFAM" id="SSF54373">
    <property type="entry name" value="FAD-linked reductases, C-terminal domain"/>
    <property type="match status" value="1"/>
</dbReference>
<keyword evidence="3" id="KW-0489">Methyltransferase</keyword>
<dbReference type="GO" id="GO:0032259">
    <property type="term" value="P:methylation"/>
    <property type="evidence" value="ECO:0007669"/>
    <property type="project" value="UniProtKB-KW"/>
</dbReference>
<dbReference type="Pfam" id="PF01593">
    <property type="entry name" value="Amino_oxidase"/>
    <property type="match status" value="1"/>
</dbReference>
<evidence type="ECO:0000313" key="2">
    <source>
        <dbReference type="EMBL" id="AND95727.1"/>
    </source>
</evidence>
<reference evidence="5 6" key="3">
    <citation type="submission" date="2020-04" db="EMBL/GenBank/DDBJ databases">
        <title>Perkinsus olseni comparative genomics.</title>
        <authorList>
            <person name="Bogema D.R."/>
        </authorList>
    </citation>
    <scope>NUCLEOTIDE SEQUENCE [LARGE SCALE GENOMIC DNA]</scope>
    <source>
        <strain evidence="3">ATCC PRA-179</strain>
        <strain evidence="4">ATCC PRA-31</strain>
    </source>
</reference>
<accession>A0A2K8DNT4</accession>
<dbReference type="InterPro" id="IPR050281">
    <property type="entry name" value="Flavin_monoamine_oxidase"/>
</dbReference>
<evidence type="ECO:0000313" key="5">
    <source>
        <dbReference type="Proteomes" id="UP000570595"/>
    </source>
</evidence>
<sequence length="492" mass="53876">MPEDVVKEYDAVVIGAGIAGLNCAKRLKAAGASTVVLEASFHIGGRCRTLHESDMKAPGSHGWWMHTEGSIGRGSSHFDVGAEFIHGDGTSLYRMAQEKGWNLQKLFTWAQGDGGPNDEMVNGGAGYYYVDGQLYRFDELPPDFRETHEILSRMADEYPVAHSEDMEAVLRSRGVSDRSERLVQAGYGNTAGGAFRVLSWRANCEAEHFYERDDGDHDFQVEQGFGDSVIGELEKDAGEVRVRHRVISVAMGADGVASVRCSNGRVFRAPHVILCVPVPVLQGSYGPTESIAMSPPLPQWKENAIQDMTCSPSLKVYAKFSRRFWPADMHGMIFALPNLIPEVWTDHGSDNILCGFTMASWAERCGSMPPARLLEAFLEQLDRVFDGKASGAYEGGMVFDWGKVPYIRAGYCPPSVTEQEDTRRKLAEPIVYDTGYSLHFAGEAANPECYMTAHGAMDSGARAAEEVLRLLKPGKTTGSPAASKAQQLSSRL</sequence>
<evidence type="ECO:0000313" key="6">
    <source>
        <dbReference type="Proteomes" id="UP000572268"/>
    </source>
</evidence>
<dbReference type="Proteomes" id="UP000572268">
    <property type="component" value="Unassembled WGS sequence"/>
</dbReference>
<reference evidence="2" key="1">
    <citation type="submission" date="2015-05" db="EMBL/GenBank/DDBJ databases">
        <authorList>
            <person name="Wang D.B."/>
            <person name="Wang M."/>
        </authorList>
    </citation>
    <scope>NUCLEOTIDE SEQUENCE</scope>
    <source>
        <strain evidence="2">PRA-181</strain>
    </source>
</reference>